<feature type="domain" description="Transposase IS110-like N-terminal" evidence="2">
    <location>
        <begin position="8"/>
        <end position="149"/>
    </location>
</feature>
<dbReference type="Pfam" id="PF01548">
    <property type="entry name" value="DEDD_Tnp_IS110"/>
    <property type="match status" value="1"/>
</dbReference>
<dbReference type="OrthoDB" id="964423at2"/>
<sequence>MKNYLFHVGIDVSKSKLDIVILNINSLNQTAHFIVENNSKGIKSIINYLQKNEIDPTTSLFCFESTGVYSYPLSSFFLENKFDYWVVPAIEIKRSKGFSRGKNDKNDAKDIALYSLRNIDKLTLSSVAEKEIQQLKLLFSEREKLVKAILLFKSSSENKGFIPKDIYKEIALINSKTIQNLKNSLKAIEKKMKSIINKNETLSKQFNLVKSVPGIGEQTALYFIIATKGFKSFKTWRKFACYSGVAPFEYSSGSSVRGKTKVNHLADKKMKSLLQMCSMTSLKYDPQLKEYYNKKKAEGKNSMLVLNNIRCKIISRVFAVVNRETPYINTYKFAS</sequence>
<dbReference type="Proteomes" id="UP000289734">
    <property type="component" value="Unassembled WGS sequence"/>
</dbReference>
<name>A0A4Q1L029_9FLAO</name>
<dbReference type="Pfam" id="PF02371">
    <property type="entry name" value="Transposase_20"/>
    <property type="match status" value="1"/>
</dbReference>
<proteinExistence type="predicted"/>
<dbReference type="RefSeq" id="WP_129462927.1">
    <property type="nucleotide sequence ID" value="NZ_SBKQ01000001.1"/>
</dbReference>
<dbReference type="PANTHER" id="PTHR33055:SF3">
    <property type="entry name" value="PUTATIVE TRANSPOSASE FOR IS117-RELATED"/>
    <property type="match status" value="1"/>
</dbReference>
<dbReference type="InterPro" id="IPR002525">
    <property type="entry name" value="Transp_IS110-like_N"/>
</dbReference>
<organism evidence="4 5">
    <name type="scientific">Flavobacterium piscinae</name>
    <dbReference type="NCBI Taxonomy" id="2506424"/>
    <lineage>
        <taxon>Bacteria</taxon>
        <taxon>Pseudomonadati</taxon>
        <taxon>Bacteroidota</taxon>
        <taxon>Flavobacteriia</taxon>
        <taxon>Flavobacteriales</taxon>
        <taxon>Flavobacteriaceae</taxon>
        <taxon>Flavobacterium</taxon>
    </lineage>
</organism>
<dbReference type="AlphaFoldDB" id="A0A4Q1L029"/>
<protein>
    <submittedName>
        <fullName evidence="4">IS110 family transposase</fullName>
    </submittedName>
</protein>
<evidence type="ECO:0000256" key="1">
    <source>
        <dbReference type="SAM" id="Coils"/>
    </source>
</evidence>
<gene>
    <name evidence="4" type="ORF">EQG68_01000</name>
</gene>
<evidence type="ECO:0000259" key="3">
    <source>
        <dbReference type="Pfam" id="PF02371"/>
    </source>
</evidence>
<keyword evidence="5" id="KW-1185">Reference proteome</keyword>
<reference evidence="5" key="1">
    <citation type="submission" date="2019-01" db="EMBL/GenBank/DDBJ databases">
        <title>Cytophagaceae bacterium strain CAR-16.</title>
        <authorList>
            <person name="Chen W.-M."/>
        </authorList>
    </citation>
    <scope>NUCLEOTIDE SEQUENCE [LARGE SCALE GENOMIC DNA]</scope>
    <source>
        <strain evidence="5">ICH-30</strain>
    </source>
</reference>
<comment type="caution">
    <text evidence="4">The sequence shown here is derived from an EMBL/GenBank/DDBJ whole genome shotgun (WGS) entry which is preliminary data.</text>
</comment>
<dbReference type="InterPro" id="IPR047650">
    <property type="entry name" value="Transpos_IS110"/>
</dbReference>
<evidence type="ECO:0000313" key="5">
    <source>
        <dbReference type="Proteomes" id="UP000289734"/>
    </source>
</evidence>
<evidence type="ECO:0000259" key="2">
    <source>
        <dbReference type="Pfam" id="PF01548"/>
    </source>
</evidence>
<accession>A0A4Q1L029</accession>
<dbReference type="GO" id="GO:0006313">
    <property type="term" value="P:DNA transposition"/>
    <property type="evidence" value="ECO:0007669"/>
    <property type="project" value="InterPro"/>
</dbReference>
<dbReference type="GO" id="GO:0003677">
    <property type="term" value="F:DNA binding"/>
    <property type="evidence" value="ECO:0007669"/>
    <property type="project" value="InterPro"/>
</dbReference>
<feature type="coiled-coil region" evidence="1">
    <location>
        <begin position="178"/>
        <end position="205"/>
    </location>
</feature>
<feature type="domain" description="Transposase IS116/IS110/IS902 C-terminal" evidence="3">
    <location>
        <begin position="208"/>
        <end position="292"/>
    </location>
</feature>
<keyword evidence="1" id="KW-0175">Coiled coil</keyword>
<dbReference type="PANTHER" id="PTHR33055">
    <property type="entry name" value="TRANSPOSASE FOR INSERTION SEQUENCE ELEMENT IS1111A"/>
    <property type="match status" value="1"/>
</dbReference>
<evidence type="ECO:0000313" key="4">
    <source>
        <dbReference type="EMBL" id="RXR35505.1"/>
    </source>
</evidence>
<dbReference type="GO" id="GO:0004803">
    <property type="term" value="F:transposase activity"/>
    <property type="evidence" value="ECO:0007669"/>
    <property type="project" value="InterPro"/>
</dbReference>
<dbReference type="EMBL" id="SBKQ01000001">
    <property type="protein sequence ID" value="RXR35505.1"/>
    <property type="molecule type" value="Genomic_DNA"/>
</dbReference>
<dbReference type="InterPro" id="IPR003346">
    <property type="entry name" value="Transposase_20"/>
</dbReference>